<sequence>MRDSIGMRVTQSAASDRRHGPKAARRRTFRRIAEARREGTETGSENTACLKRTRISRLHVPPRTTLSRGVMVKATCSQQQMAGGRGRRGTRPVAPPTAAARQRCGRRNRKSPYVATAALQSSAQNAPPEVTGQCGVLSLLPTLREHFLQGL</sequence>
<dbReference type="Proteomes" id="UP001221898">
    <property type="component" value="Unassembled WGS sequence"/>
</dbReference>
<organism evidence="2 3">
    <name type="scientific">Aldrovandia affinis</name>
    <dbReference type="NCBI Taxonomy" id="143900"/>
    <lineage>
        <taxon>Eukaryota</taxon>
        <taxon>Metazoa</taxon>
        <taxon>Chordata</taxon>
        <taxon>Craniata</taxon>
        <taxon>Vertebrata</taxon>
        <taxon>Euteleostomi</taxon>
        <taxon>Actinopterygii</taxon>
        <taxon>Neopterygii</taxon>
        <taxon>Teleostei</taxon>
        <taxon>Notacanthiformes</taxon>
        <taxon>Halosauridae</taxon>
        <taxon>Aldrovandia</taxon>
    </lineage>
</organism>
<gene>
    <name evidence="2" type="ORF">AAFF_G00180890</name>
</gene>
<reference evidence="2" key="1">
    <citation type="journal article" date="2023" name="Science">
        <title>Genome structures resolve the early diversification of teleost fishes.</title>
        <authorList>
            <person name="Parey E."/>
            <person name="Louis A."/>
            <person name="Montfort J."/>
            <person name="Bouchez O."/>
            <person name="Roques C."/>
            <person name="Iampietro C."/>
            <person name="Lluch J."/>
            <person name="Castinel A."/>
            <person name="Donnadieu C."/>
            <person name="Desvignes T."/>
            <person name="Floi Bucao C."/>
            <person name="Jouanno E."/>
            <person name="Wen M."/>
            <person name="Mejri S."/>
            <person name="Dirks R."/>
            <person name="Jansen H."/>
            <person name="Henkel C."/>
            <person name="Chen W.J."/>
            <person name="Zahm M."/>
            <person name="Cabau C."/>
            <person name="Klopp C."/>
            <person name="Thompson A.W."/>
            <person name="Robinson-Rechavi M."/>
            <person name="Braasch I."/>
            <person name="Lecointre G."/>
            <person name="Bobe J."/>
            <person name="Postlethwait J.H."/>
            <person name="Berthelot C."/>
            <person name="Roest Crollius H."/>
            <person name="Guiguen Y."/>
        </authorList>
    </citation>
    <scope>NUCLEOTIDE SEQUENCE</scope>
    <source>
        <strain evidence="2">NC1722</strain>
    </source>
</reference>
<evidence type="ECO:0000256" key="1">
    <source>
        <dbReference type="SAM" id="MobiDB-lite"/>
    </source>
</evidence>
<feature type="compositionally biased region" description="Basic residues" evidence="1">
    <location>
        <begin position="19"/>
        <end position="29"/>
    </location>
</feature>
<evidence type="ECO:0000313" key="3">
    <source>
        <dbReference type="Proteomes" id="UP001221898"/>
    </source>
</evidence>
<keyword evidence="3" id="KW-1185">Reference proteome</keyword>
<protein>
    <submittedName>
        <fullName evidence="2">Uncharacterized protein</fullName>
    </submittedName>
</protein>
<dbReference type="AlphaFoldDB" id="A0AAD7SYD4"/>
<feature type="region of interest" description="Disordered" evidence="1">
    <location>
        <begin position="1"/>
        <end position="29"/>
    </location>
</feature>
<feature type="region of interest" description="Disordered" evidence="1">
    <location>
        <begin position="77"/>
        <end position="110"/>
    </location>
</feature>
<proteinExistence type="predicted"/>
<comment type="caution">
    <text evidence="2">The sequence shown here is derived from an EMBL/GenBank/DDBJ whole genome shotgun (WGS) entry which is preliminary data.</text>
</comment>
<evidence type="ECO:0000313" key="2">
    <source>
        <dbReference type="EMBL" id="KAJ8411054.1"/>
    </source>
</evidence>
<accession>A0AAD7SYD4</accession>
<name>A0AAD7SYD4_9TELE</name>
<dbReference type="EMBL" id="JAINUG010000024">
    <property type="protein sequence ID" value="KAJ8411054.1"/>
    <property type="molecule type" value="Genomic_DNA"/>
</dbReference>